<dbReference type="EMBL" id="JAXQNO010000017">
    <property type="protein sequence ID" value="KAK4778841.1"/>
    <property type="molecule type" value="Genomic_DNA"/>
</dbReference>
<evidence type="ECO:0000256" key="1">
    <source>
        <dbReference type="SAM" id="MobiDB-lite"/>
    </source>
</evidence>
<dbReference type="InterPro" id="IPR040387">
    <property type="entry name" value="RIN4/NOI4"/>
</dbReference>
<dbReference type="PANTHER" id="PTHR33159:SF35">
    <property type="entry name" value="RPM1-INTERACTING PROTEIN 4 (RIN4) FAMILY PROTEIN"/>
    <property type="match status" value="1"/>
</dbReference>
<protein>
    <recommendedName>
        <fullName evidence="2">RIN4 pathogenic type III effector avirulence factor Avr cleavage site domain-containing protein</fullName>
    </recommendedName>
</protein>
<dbReference type="AlphaFoldDB" id="A0AAN7L4F5"/>
<gene>
    <name evidence="3" type="ORF">SAY86_006369</name>
</gene>
<proteinExistence type="predicted"/>
<evidence type="ECO:0000313" key="4">
    <source>
        <dbReference type="Proteomes" id="UP001346149"/>
    </source>
</evidence>
<feature type="compositionally biased region" description="Basic and acidic residues" evidence="1">
    <location>
        <begin position="56"/>
        <end position="67"/>
    </location>
</feature>
<feature type="region of interest" description="Disordered" evidence="1">
    <location>
        <begin position="56"/>
        <end position="87"/>
    </location>
</feature>
<dbReference type="GO" id="GO:0005886">
    <property type="term" value="C:plasma membrane"/>
    <property type="evidence" value="ECO:0007669"/>
    <property type="project" value="TreeGrafter"/>
</dbReference>
<dbReference type="Proteomes" id="UP001346149">
    <property type="component" value="Unassembled WGS sequence"/>
</dbReference>
<feature type="domain" description="RIN4 pathogenic type III effector avirulence factor Avr cleavage site" evidence="2">
    <location>
        <begin position="24"/>
        <end position="58"/>
    </location>
</feature>
<evidence type="ECO:0000313" key="3">
    <source>
        <dbReference type="EMBL" id="KAK4778841.1"/>
    </source>
</evidence>
<accession>A0AAN7L4F5</accession>
<evidence type="ECO:0000259" key="2">
    <source>
        <dbReference type="Pfam" id="PF05627"/>
    </source>
</evidence>
<sequence length="100" mass="10891">MGCRVMSSFLYFCLGGKSLLFIQEKGRPLPKFGEWDVNDPASAEGFTVIFNKARDEKKTGGKPDFPGKADVPIRNSMDSGKPPSVSCSSLLPSLLLFSFP</sequence>
<comment type="caution">
    <text evidence="3">The sequence shown here is derived from an EMBL/GenBank/DDBJ whole genome shotgun (WGS) entry which is preliminary data.</text>
</comment>
<reference evidence="3 4" key="1">
    <citation type="journal article" date="2023" name="Hortic Res">
        <title>Pangenome of water caltrop reveals structural variations and asymmetric subgenome divergence after allopolyploidization.</title>
        <authorList>
            <person name="Zhang X."/>
            <person name="Chen Y."/>
            <person name="Wang L."/>
            <person name="Yuan Y."/>
            <person name="Fang M."/>
            <person name="Shi L."/>
            <person name="Lu R."/>
            <person name="Comes H.P."/>
            <person name="Ma Y."/>
            <person name="Chen Y."/>
            <person name="Huang G."/>
            <person name="Zhou Y."/>
            <person name="Zheng Z."/>
            <person name="Qiu Y."/>
        </authorList>
    </citation>
    <scope>NUCLEOTIDE SEQUENCE [LARGE SCALE GENOMIC DNA]</scope>
    <source>
        <strain evidence="3">F231</strain>
    </source>
</reference>
<keyword evidence="4" id="KW-1185">Reference proteome</keyword>
<dbReference type="Pfam" id="PF05627">
    <property type="entry name" value="AvrRpt-cleavage"/>
    <property type="match status" value="1"/>
</dbReference>
<organism evidence="3 4">
    <name type="scientific">Trapa natans</name>
    <name type="common">Water chestnut</name>
    <dbReference type="NCBI Taxonomy" id="22666"/>
    <lineage>
        <taxon>Eukaryota</taxon>
        <taxon>Viridiplantae</taxon>
        <taxon>Streptophyta</taxon>
        <taxon>Embryophyta</taxon>
        <taxon>Tracheophyta</taxon>
        <taxon>Spermatophyta</taxon>
        <taxon>Magnoliopsida</taxon>
        <taxon>eudicotyledons</taxon>
        <taxon>Gunneridae</taxon>
        <taxon>Pentapetalae</taxon>
        <taxon>rosids</taxon>
        <taxon>malvids</taxon>
        <taxon>Myrtales</taxon>
        <taxon>Lythraceae</taxon>
        <taxon>Trapa</taxon>
    </lineage>
</organism>
<dbReference type="PANTHER" id="PTHR33159">
    <property type="entry name" value="RPM1-INTERACTING PROTEIN 4 (RIN4) FAMILY PROTEIN"/>
    <property type="match status" value="1"/>
</dbReference>
<dbReference type="InterPro" id="IPR008700">
    <property type="entry name" value="TypeIII_avirulence_cleave"/>
</dbReference>
<name>A0AAN7L4F5_TRANT</name>